<proteinExistence type="predicted"/>
<dbReference type="GO" id="GO:0016020">
    <property type="term" value="C:membrane"/>
    <property type="evidence" value="ECO:0007669"/>
    <property type="project" value="InterPro"/>
</dbReference>
<evidence type="ECO:0000313" key="4">
    <source>
        <dbReference type="Proteomes" id="UP000242188"/>
    </source>
</evidence>
<dbReference type="Pfam" id="PF02932">
    <property type="entry name" value="Neur_chan_memb"/>
    <property type="match status" value="1"/>
</dbReference>
<evidence type="ECO:0000259" key="2">
    <source>
        <dbReference type="Pfam" id="PF02932"/>
    </source>
</evidence>
<dbReference type="GO" id="GO:0005216">
    <property type="term" value="F:monoatomic ion channel activity"/>
    <property type="evidence" value="ECO:0007669"/>
    <property type="project" value="InterPro"/>
</dbReference>
<keyword evidence="1" id="KW-0812">Transmembrane</keyword>
<dbReference type="InterPro" id="IPR036719">
    <property type="entry name" value="Neuro-gated_channel_TM_sf"/>
</dbReference>
<dbReference type="SUPFAM" id="SSF90112">
    <property type="entry name" value="Neurotransmitter-gated ion-channel transmembrane pore"/>
    <property type="match status" value="1"/>
</dbReference>
<keyword evidence="1" id="KW-0472">Membrane</keyword>
<name>A0A210PKH2_MIZYE</name>
<dbReference type="InterPro" id="IPR006029">
    <property type="entry name" value="Neurotrans-gated_channel_TM"/>
</dbReference>
<gene>
    <name evidence="3" type="ORF">KP79_PYT25891</name>
</gene>
<feature type="transmembrane region" description="Helical" evidence="1">
    <location>
        <begin position="56"/>
        <end position="78"/>
    </location>
</feature>
<evidence type="ECO:0000256" key="1">
    <source>
        <dbReference type="SAM" id="Phobius"/>
    </source>
</evidence>
<keyword evidence="1" id="KW-1133">Transmembrane helix</keyword>
<accession>A0A210PKH2</accession>
<dbReference type="InterPro" id="IPR006201">
    <property type="entry name" value="Neur_channel"/>
</dbReference>
<dbReference type="OrthoDB" id="6160544at2759"/>
<dbReference type="Gene3D" id="1.20.58.390">
    <property type="entry name" value="Neurotransmitter-gated ion-channel transmembrane domain"/>
    <property type="match status" value="1"/>
</dbReference>
<keyword evidence="3" id="KW-0675">Receptor</keyword>
<dbReference type="InterPro" id="IPR038050">
    <property type="entry name" value="Neuro_actylchol_rec"/>
</dbReference>
<feature type="domain" description="Neurotransmitter-gated ion-channel transmembrane" evidence="2">
    <location>
        <begin position="59"/>
        <end position="110"/>
    </location>
</feature>
<dbReference type="AlphaFoldDB" id="A0A210PKH2"/>
<protein>
    <submittedName>
        <fullName evidence="3">Neuronal acetylcholine receptor subunit alpha-7</fullName>
    </submittedName>
</protein>
<evidence type="ECO:0000313" key="3">
    <source>
        <dbReference type="EMBL" id="OWF36989.1"/>
    </source>
</evidence>
<organism evidence="3 4">
    <name type="scientific">Mizuhopecten yessoensis</name>
    <name type="common">Japanese scallop</name>
    <name type="synonym">Patinopecten yessoensis</name>
    <dbReference type="NCBI Taxonomy" id="6573"/>
    <lineage>
        <taxon>Eukaryota</taxon>
        <taxon>Metazoa</taxon>
        <taxon>Spiralia</taxon>
        <taxon>Lophotrochozoa</taxon>
        <taxon>Mollusca</taxon>
        <taxon>Bivalvia</taxon>
        <taxon>Autobranchia</taxon>
        <taxon>Pteriomorphia</taxon>
        <taxon>Pectinida</taxon>
        <taxon>Pectinoidea</taxon>
        <taxon>Pectinidae</taxon>
        <taxon>Mizuhopecten</taxon>
    </lineage>
</organism>
<dbReference type="EMBL" id="NEDP02067070">
    <property type="protein sequence ID" value="OWF36989.1"/>
    <property type="molecule type" value="Genomic_DNA"/>
</dbReference>
<feature type="transmembrane region" description="Helical" evidence="1">
    <location>
        <begin position="84"/>
        <end position="105"/>
    </location>
</feature>
<dbReference type="Proteomes" id="UP000242188">
    <property type="component" value="Unassembled WGS sequence"/>
</dbReference>
<dbReference type="GO" id="GO:0004888">
    <property type="term" value="F:transmembrane signaling receptor activity"/>
    <property type="evidence" value="ECO:0007669"/>
    <property type="project" value="InterPro"/>
</dbReference>
<reference evidence="3 4" key="1">
    <citation type="journal article" date="2017" name="Nat. Ecol. Evol.">
        <title>Scallop genome provides insights into evolution of bilaterian karyotype and development.</title>
        <authorList>
            <person name="Wang S."/>
            <person name="Zhang J."/>
            <person name="Jiao W."/>
            <person name="Li J."/>
            <person name="Xun X."/>
            <person name="Sun Y."/>
            <person name="Guo X."/>
            <person name="Huan P."/>
            <person name="Dong B."/>
            <person name="Zhang L."/>
            <person name="Hu X."/>
            <person name="Sun X."/>
            <person name="Wang J."/>
            <person name="Zhao C."/>
            <person name="Wang Y."/>
            <person name="Wang D."/>
            <person name="Huang X."/>
            <person name="Wang R."/>
            <person name="Lv J."/>
            <person name="Li Y."/>
            <person name="Zhang Z."/>
            <person name="Liu B."/>
            <person name="Lu W."/>
            <person name="Hui Y."/>
            <person name="Liang J."/>
            <person name="Zhou Z."/>
            <person name="Hou R."/>
            <person name="Li X."/>
            <person name="Liu Y."/>
            <person name="Li H."/>
            <person name="Ning X."/>
            <person name="Lin Y."/>
            <person name="Zhao L."/>
            <person name="Xing Q."/>
            <person name="Dou J."/>
            <person name="Li Y."/>
            <person name="Mao J."/>
            <person name="Guo H."/>
            <person name="Dou H."/>
            <person name="Li T."/>
            <person name="Mu C."/>
            <person name="Jiang W."/>
            <person name="Fu Q."/>
            <person name="Fu X."/>
            <person name="Miao Y."/>
            <person name="Liu J."/>
            <person name="Yu Q."/>
            <person name="Li R."/>
            <person name="Liao H."/>
            <person name="Li X."/>
            <person name="Kong Y."/>
            <person name="Jiang Z."/>
            <person name="Chourrout D."/>
            <person name="Li R."/>
            <person name="Bao Z."/>
        </authorList>
    </citation>
    <scope>NUCLEOTIDE SEQUENCE [LARGE SCALE GENOMIC DNA]</scope>
    <source>
        <strain evidence="3 4">PY_sf001</strain>
    </source>
</reference>
<dbReference type="PANTHER" id="PTHR18945">
    <property type="entry name" value="NEUROTRANSMITTER GATED ION CHANNEL"/>
    <property type="match status" value="1"/>
</dbReference>
<sequence>MSDVFIKLVSTAIQTDFYYPNGIWELKNTSCGIDAVENTQIVKLTIVLQRRPMFQVINTIVPFSILGLLNVMVFLLPAESGERVGFTITVFLAIAVFMSIVTETLPGTSEPAFPRLCYLLAAEFCINALVTVCTI</sequence>
<dbReference type="STRING" id="6573.A0A210PKH2"/>
<keyword evidence="4" id="KW-1185">Reference proteome</keyword>
<comment type="caution">
    <text evidence="3">The sequence shown here is derived from an EMBL/GenBank/DDBJ whole genome shotgun (WGS) entry which is preliminary data.</text>
</comment>
<dbReference type="CDD" id="cd19051">
    <property type="entry name" value="LGIC_TM_cation"/>
    <property type="match status" value="1"/>
</dbReference>